<keyword evidence="3" id="KW-1185">Reference proteome</keyword>
<evidence type="ECO:0000313" key="2">
    <source>
        <dbReference type="EMBL" id="MBA8950981.1"/>
    </source>
</evidence>
<feature type="region of interest" description="Disordered" evidence="1">
    <location>
        <begin position="36"/>
        <end position="74"/>
    </location>
</feature>
<sequence length="86" mass="9163">MNGTTFHLTRSHLDGPAERTLVQPWIGELSGLSLNAYPDESRPTGSRPTGSRPTGSHPTGSHPPLTVVEPLPPALPRHVERIALAA</sequence>
<name>A0A7W3QL20_ACTNM</name>
<evidence type="ECO:0000256" key="1">
    <source>
        <dbReference type="SAM" id="MobiDB-lite"/>
    </source>
</evidence>
<comment type="caution">
    <text evidence="2">The sequence shown here is derived from an EMBL/GenBank/DDBJ whole genome shotgun (WGS) entry which is preliminary data.</text>
</comment>
<accession>A0A7W3QL20</accession>
<proteinExistence type="predicted"/>
<dbReference type="RefSeq" id="WP_182843380.1">
    <property type="nucleotide sequence ID" value="NZ_BAAALP010000016.1"/>
</dbReference>
<evidence type="ECO:0000313" key="3">
    <source>
        <dbReference type="Proteomes" id="UP000572680"/>
    </source>
</evidence>
<organism evidence="2 3">
    <name type="scientific">Actinomadura namibiensis</name>
    <dbReference type="NCBI Taxonomy" id="182080"/>
    <lineage>
        <taxon>Bacteria</taxon>
        <taxon>Bacillati</taxon>
        <taxon>Actinomycetota</taxon>
        <taxon>Actinomycetes</taxon>
        <taxon>Streptosporangiales</taxon>
        <taxon>Thermomonosporaceae</taxon>
        <taxon>Actinomadura</taxon>
    </lineage>
</organism>
<dbReference type="AlphaFoldDB" id="A0A7W3QL20"/>
<reference evidence="2 3" key="1">
    <citation type="submission" date="2020-08" db="EMBL/GenBank/DDBJ databases">
        <title>Genomic Encyclopedia of Type Strains, Phase IV (KMG-IV): sequencing the most valuable type-strain genomes for metagenomic binning, comparative biology and taxonomic classification.</title>
        <authorList>
            <person name="Goeker M."/>
        </authorList>
    </citation>
    <scope>NUCLEOTIDE SEQUENCE [LARGE SCALE GENOMIC DNA]</scope>
    <source>
        <strain evidence="2 3">DSM 44197</strain>
    </source>
</reference>
<gene>
    <name evidence="2" type="ORF">HNR61_002612</name>
</gene>
<dbReference type="EMBL" id="JACJIA010000003">
    <property type="protein sequence ID" value="MBA8950981.1"/>
    <property type="molecule type" value="Genomic_DNA"/>
</dbReference>
<dbReference type="Proteomes" id="UP000572680">
    <property type="component" value="Unassembled WGS sequence"/>
</dbReference>
<protein>
    <submittedName>
        <fullName evidence="2">Uncharacterized protein</fullName>
    </submittedName>
</protein>
<feature type="compositionally biased region" description="Polar residues" evidence="1">
    <location>
        <begin position="43"/>
        <end position="59"/>
    </location>
</feature>